<evidence type="ECO:0000313" key="1">
    <source>
        <dbReference type="EMBL" id="BCI50935.1"/>
    </source>
</evidence>
<reference evidence="1 2" key="1">
    <citation type="submission" date="2020-07" db="EMBL/GenBank/DDBJ databases">
        <title>Complete genome sequence of Mycolicibacterium litorale like strain isolated from cardiac implantable electronic device infection.</title>
        <authorList>
            <person name="Fukano H."/>
            <person name="Miyama H."/>
            <person name="Hoshino Y."/>
        </authorList>
    </citation>
    <scope>NUCLEOTIDE SEQUENCE [LARGE SCALE GENOMIC DNA]</scope>
    <source>
        <strain evidence="1 2">NIIDNTM18</strain>
    </source>
</reference>
<sequence length="63" mass="6934">MVIVALLVEQLPHGPTSRGLPLPDDTTVGAREWLPWTNETHRIYRIAPLAGVSEQLMKASGRS</sequence>
<proteinExistence type="predicted"/>
<name>A0A6S6NY62_9MYCO</name>
<organism evidence="1 2">
    <name type="scientific">Mycolicibacterium litorale</name>
    <dbReference type="NCBI Taxonomy" id="758802"/>
    <lineage>
        <taxon>Bacteria</taxon>
        <taxon>Bacillati</taxon>
        <taxon>Actinomycetota</taxon>
        <taxon>Actinomycetes</taxon>
        <taxon>Mycobacteriales</taxon>
        <taxon>Mycobacteriaceae</taxon>
        <taxon>Mycolicibacterium</taxon>
    </lineage>
</organism>
<protein>
    <submittedName>
        <fullName evidence="1">Uncharacterized protein</fullName>
    </submittedName>
</protein>
<gene>
    <name evidence="1" type="ORF">NIIDNTM18_02130</name>
</gene>
<accession>A0A6S6NY62</accession>
<evidence type="ECO:0000313" key="2">
    <source>
        <dbReference type="Proteomes" id="UP000515734"/>
    </source>
</evidence>
<dbReference type="EMBL" id="AP023287">
    <property type="protein sequence ID" value="BCI50935.1"/>
    <property type="molecule type" value="Genomic_DNA"/>
</dbReference>
<dbReference type="AlphaFoldDB" id="A0A6S6NY62"/>
<dbReference type="Proteomes" id="UP000515734">
    <property type="component" value="Chromosome"/>
</dbReference>